<sequence length="101" mass="10680">MTPVMDAVRKLLGDGPVYVSLDIDALDPCYAPGTGQPEIGGLTSIQMQEIIRGLKGLNIVGGDLVEVSPPYDPSGNTALTAANMVHELLCSLPKNKLDFEI</sequence>
<evidence type="ECO:0000256" key="3">
    <source>
        <dbReference type="ARBA" id="ARBA00022801"/>
    </source>
</evidence>
<gene>
    <name evidence="5" type="primary">AGMAT</name>
    <name evidence="5" type="ORF">TNIN_401291</name>
</gene>
<dbReference type="InterPro" id="IPR020855">
    <property type="entry name" value="Ureohydrolase_Mn_BS"/>
</dbReference>
<dbReference type="PROSITE" id="PS01053">
    <property type="entry name" value="ARGINASE_1"/>
    <property type="match status" value="1"/>
</dbReference>
<dbReference type="Proteomes" id="UP000886998">
    <property type="component" value="Unassembled WGS sequence"/>
</dbReference>
<keyword evidence="6" id="KW-1185">Reference proteome</keyword>
<dbReference type="EMBL" id="BMAV01027078">
    <property type="protein sequence ID" value="GFS56144.1"/>
    <property type="molecule type" value="Genomic_DNA"/>
</dbReference>
<dbReference type="SUPFAM" id="SSF52768">
    <property type="entry name" value="Arginase/deacetylase"/>
    <property type="match status" value="1"/>
</dbReference>
<dbReference type="Pfam" id="PF00491">
    <property type="entry name" value="Arginase"/>
    <property type="match status" value="1"/>
</dbReference>
<accession>A0A8X6MIX3</accession>
<evidence type="ECO:0000256" key="1">
    <source>
        <dbReference type="ARBA" id="ARBA00009227"/>
    </source>
</evidence>
<dbReference type="PANTHER" id="PTHR11358">
    <property type="entry name" value="ARGINASE/AGMATINASE"/>
    <property type="match status" value="1"/>
</dbReference>
<dbReference type="GO" id="GO:0008783">
    <property type="term" value="F:agmatinase activity"/>
    <property type="evidence" value="ECO:0007669"/>
    <property type="project" value="TreeGrafter"/>
</dbReference>
<dbReference type="PANTHER" id="PTHR11358:SF26">
    <property type="entry name" value="GUANIDINO ACID HYDROLASE, MITOCHONDRIAL"/>
    <property type="match status" value="1"/>
</dbReference>
<dbReference type="Gene3D" id="3.40.800.10">
    <property type="entry name" value="Ureohydrolase domain"/>
    <property type="match status" value="1"/>
</dbReference>
<dbReference type="InterPro" id="IPR023696">
    <property type="entry name" value="Ureohydrolase_dom_sf"/>
</dbReference>
<organism evidence="5 6">
    <name type="scientific">Trichonephila inaurata madagascariensis</name>
    <dbReference type="NCBI Taxonomy" id="2747483"/>
    <lineage>
        <taxon>Eukaryota</taxon>
        <taxon>Metazoa</taxon>
        <taxon>Ecdysozoa</taxon>
        <taxon>Arthropoda</taxon>
        <taxon>Chelicerata</taxon>
        <taxon>Arachnida</taxon>
        <taxon>Araneae</taxon>
        <taxon>Araneomorphae</taxon>
        <taxon>Entelegynae</taxon>
        <taxon>Araneoidea</taxon>
        <taxon>Nephilidae</taxon>
        <taxon>Trichonephila</taxon>
        <taxon>Trichonephila inaurata</taxon>
    </lineage>
</organism>
<dbReference type="PROSITE" id="PS51409">
    <property type="entry name" value="ARGINASE_2"/>
    <property type="match status" value="1"/>
</dbReference>
<dbReference type="InterPro" id="IPR006035">
    <property type="entry name" value="Ureohydrolase"/>
</dbReference>
<keyword evidence="3 4" id="KW-0378">Hydrolase</keyword>
<dbReference type="OrthoDB" id="9992747at2759"/>
<name>A0A8X6MIX3_9ARAC</name>
<comment type="caution">
    <text evidence="5">The sequence shown here is derived from an EMBL/GenBank/DDBJ whole genome shotgun (WGS) entry which is preliminary data.</text>
</comment>
<comment type="similarity">
    <text evidence="1">Belongs to the arginase family. Agmatinase subfamily.</text>
</comment>
<dbReference type="GO" id="GO:0033389">
    <property type="term" value="P:putrescine biosynthetic process from arginine, via agmatine"/>
    <property type="evidence" value="ECO:0007669"/>
    <property type="project" value="TreeGrafter"/>
</dbReference>
<protein>
    <submittedName>
        <fullName evidence="5">Agmatinase, mitochondrial</fullName>
    </submittedName>
</protein>
<evidence type="ECO:0000313" key="5">
    <source>
        <dbReference type="EMBL" id="GFS56144.1"/>
    </source>
</evidence>
<reference evidence="5" key="1">
    <citation type="submission" date="2020-08" db="EMBL/GenBank/DDBJ databases">
        <title>Multicomponent nature underlies the extraordinary mechanical properties of spider dragline silk.</title>
        <authorList>
            <person name="Kono N."/>
            <person name="Nakamura H."/>
            <person name="Mori M."/>
            <person name="Yoshida Y."/>
            <person name="Ohtoshi R."/>
            <person name="Malay A.D."/>
            <person name="Moran D.A.P."/>
            <person name="Tomita M."/>
            <person name="Numata K."/>
            <person name="Arakawa K."/>
        </authorList>
    </citation>
    <scope>NUCLEOTIDE SEQUENCE</scope>
</reference>
<keyword evidence="2" id="KW-0479">Metal-binding</keyword>
<dbReference type="GO" id="GO:0046872">
    <property type="term" value="F:metal ion binding"/>
    <property type="evidence" value="ECO:0007669"/>
    <property type="project" value="UniProtKB-KW"/>
</dbReference>
<proteinExistence type="inferred from homology"/>
<evidence type="ECO:0000313" key="6">
    <source>
        <dbReference type="Proteomes" id="UP000886998"/>
    </source>
</evidence>
<dbReference type="AlphaFoldDB" id="A0A8X6MIX3"/>
<evidence type="ECO:0000256" key="2">
    <source>
        <dbReference type="ARBA" id="ARBA00022723"/>
    </source>
</evidence>
<evidence type="ECO:0000256" key="4">
    <source>
        <dbReference type="RuleBase" id="RU003684"/>
    </source>
</evidence>